<organism evidence="2 3">
    <name type="scientific">Coregonus suidteri</name>
    <dbReference type="NCBI Taxonomy" id="861788"/>
    <lineage>
        <taxon>Eukaryota</taxon>
        <taxon>Metazoa</taxon>
        <taxon>Chordata</taxon>
        <taxon>Craniata</taxon>
        <taxon>Vertebrata</taxon>
        <taxon>Euteleostomi</taxon>
        <taxon>Actinopterygii</taxon>
        <taxon>Neopterygii</taxon>
        <taxon>Teleostei</taxon>
        <taxon>Protacanthopterygii</taxon>
        <taxon>Salmoniformes</taxon>
        <taxon>Salmonidae</taxon>
        <taxon>Coregoninae</taxon>
        <taxon>Coregonus</taxon>
    </lineage>
</organism>
<dbReference type="EMBL" id="JAGTTL010000028">
    <property type="protein sequence ID" value="KAK6299860.1"/>
    <property type="molecule type" value="Genomic_DNA"/>
</dbReference>
<accession>A0AAN8L7E1</accession>
<evidence type="ECO:0000313" key="2">
    <source>
        <dbReference type="EMBL" id="KAK6299860.1"/>
    </source>
</evidence>
<feature type="compositionally biased region" description="Basic residues" evidence="1">
    <location>
        <begin position="53"/>
        <end position="65"/>
    </location>
</feature>
<reference evidence="2 3" key="1">
    <citation type="submission" date="2021-04" db="EMBL/GenBank/DDBJ databases">
        <authorList>
            <person name="De Guttry C."/>
            <person name="Zahm M."/>
            <person name="Klopp C."/>
            <person name="Cabau C."/>
            <person name="Louis A."/>
            <person name="Berthelot C."/>
            <person name="Parey E."/>
            <person name="Roest Crollius H."/>
            <person name="Montfort J."/>
            <person name="Robinson-Rechavi M."/>
            <person name="Bucao C."/>
            <person name="Bouchez O."/>
            <person name="Gislard M."/>
            <person name="Lluch J."/>
            <person name="Milhes M."/>
            <person name="Lampietro C."/>
            <person name="Lopez Roques C."/>
            <person name="Donnadieu C."/>
            <person name="Braasch I."/>
            <person name="Desvignes T."/>
            <person name="Postlethwait J."/>
            <person name="Bobe J."/>
            <person name="Wedekind C."/>
            <person name="Guiguen Y."/>
        </authorList>
    </citation>
    <scope>NUCLEOTIDE SEQUENCE [LARGE SCALE GENOMIC DNA]</scope>
    <source>
        <strain evidence="2">Cs_M1</strain>
        <tissue evidence="2">Blood</tissue>
    </source>
</reference>
<evidence type="ECO:0000313" key="3">
    <source>
        <dbReference type="Proteomes" id="UP001356427"/>
    </source>
</evidence>
<dbReference type="AlphaFoldDB" id="A0AAN8L7E1"/>
<proteinExistence type="predicted"/>
<sequence>METQSQASSAAEKKKRVETIVATKSSSARADISEKAVASSTTSNEDESSGTPYHHHHHHHHHRERRNAISTQAPTPGPPGSKLGEEPSTSTEERPPLVKKELHSSLPHLADHGLPYRGTLFAMDPRNGYLDSHYAGAALMWLSVSRLSGAAGACCATGARLSASLARLNQRGSPVPATFRSH</sequence>
<keyword evidence="3" id="KW-1185">Reference proteome</keyword>
<evidence type="ECO:0000256" key="1">
    <source>
        <dbReference type="SAM" id="MobiDB-lite"/>
    </source>
</evidence>
<comment type="caution">
    <text evidence="2">The sequence shown here is derived from an EMBL/GenBank/DDBJ whole genome shotgun (WGS) entry which is preliminary data.</text>
</comment>
<gene>
    <name evidence="2" type="ORF">J4Q44_G00298930</name>
</gene>
<feature type="region of interest" description="Disordered" evidence="1">
    <location>
        <begin position="1"/>
        <end position="98"/>
    </location>
</feature>
<dbReference type="Proteomes" id="UP001356427">
    <property type="component" value="Unassembled WGS sequence"/>
</dbReference>
<protein>
    <submittedName>
        <fullName evidence="2">Uncharacterized protein</fullName>
    </submittedName>
</protein>
<name>A0AAN8L7E1_9TELE</name>